<dbReference type="GO" id="GO:0005886">
    <property type="term" value="C:plasma membrane"/>
    <property type="evidence" value="ECO:0007669"/>
    <property type="project" value="TreeGrafter"/>
</dbReference>
<accession>A0A9N9TNR4</accession>
<keyword evidence="4 12" id="KW-0894">Sodium channel</keyword>
<dbReference type="Pfam" id="PF00858">
    <property type="entry name" value="ASC"/>
    <property type="match status" value="1"/>
</dbReference>
<dbReference type="Proteomes" id="UP001153712">
    <property type="component" value="Chromosome 5"/>
</dbReference>
<evidence type="ECO:0000313" key="15">
    <source>
        <dbReference type="Proteomes" id="UP001153712"/>
    </source>
</evidence>
<keyword evidence="8 12" id="KW-0406">Ion transport</keyword>
<dbReference type="EMBL" id="OU900098">
    <property type="protein sequence ID" value="CAG9862235.1"/>
    <property type="molecule type" value="Genomic_DNA"/>
</dbReference>
<keyword evidence="7" id="KW-0915">Sodium</keyword>
<dbReference type="PANTHER" id="PTHR11690">
    <property type="entry name" value="AMILORIDE-SENSITIVE SODIUM CHANNEL-RELATED"/>
    <property type="match status" value="1"/>
</dbReference>
<evidence type="ECO:0000256" key="6">
    <source>
        <dbReference type="ARBA" id="ARBA00022989"/>
    </source>
</evidence>
<evidence type="ECO:0000256" key="4">
    <source>
        <dbReference type="ARBA" id="ARBA00022461"/>
    </source>
</evidence>
<evidence type="ECO:0000256" key="10">
    <source>
        <dbReference type="ARBA" id="ARBA00023201"/>
    </source>
</evidence>
<evidence type="ECO:0000256" key="3">
    <source>
        <dbReference type="ARBA" id="ARBA00022448"/>
    </source>
</evidence>
<evidence type="ECO:0000313" key="14">
    <source>
        <dbReference type="EMBL" id="CAG9862235.1"/>
    </source>
</evidence>
<evidence type="ECO:0008006" key="16">
    <source>
        <dbReference type="Google" id="ProtNLM"/>
    </source>
</evidence>
<keyword evidence="15" id="KW-1185">Reference proteome</keyword>
<dbReference type="InterPro" id="IPR001873">
    <property type="entry name" value="ENaC"/>
</dbReference>
<keyword evidence="11 12" id="KW-0407">Ion channel</keyword>
<proteinExistence type="inferred from homology"/>
<reference evidence="14" key="1">
    <citation type="submission" date="2022-01" db="EMBL/GenBank/DDBJ databases">
        <authorList>
            <person name="King R."/>
        </authorList>
    </citation>
    <scope>NUCLEOTIDE SEQUENCE</scope>
</reference>
<sequence>MKKPKRASIFKNFILNTSFHGYRFIAEEGRHWTERLFWFVCVTLSWIAASLLILSAYDDFLHNAISFVVDTNFLDWDTNFPSIVICETNNDENIANVTDRIFGDPHDYNLDEFVKELVFYKGLNLYSLQVCGPQLGDSRDKNCFVKNFSFYQHEVKSACSDIFRDCKWNSVSFDCCAYFREIDTELGKCFALNSMQVREKNPVFYKMISNKVTGPGKLVLEINGIVNLYTLGPLEIPSLSTLAKDIIELAPHVHFKRFFAIKEIHNQPEVQYVSVEQRKCRFPMENDLDVYPHYSYSACCAQCRKQAQLQMCRCIHHLMPNTAAEYHCNLDGLDCLNRHYSEISILKASWSKREGLVCGCLPSCNEIELALIRDDKRGMDEDFAMVELILERLPTERFKRNVVRGKLDLVGK</sequence>
<evidence type="ECO:0000256" key="11">
    <source>
        <dbReference type="ARBA" id="ARBA00023303"/>
    </source>
</evidence>
<keyword evidence="6 13" id="KW-1133">Transmembrane helix</keyword>
<keyword evidence="10 12" id="KW-0739">Sodium transport</keyword>
<organism evidence="14 15">
    <name type="scientific">Phyllotreta striolata</name>
    <name type="common">Striped flea beetle</name>
    <name type="synonym">Crioceris striolata</name>
    <dbReference type="NCBI Taxonomy" id="444603"/>
    <lineage>
        <taxon>Eukaryota</taxon>
        <taxon>Metazoa</taxon>
        <taxon>Ecdysozoa</taxon>
        <taxon>Arthropoda</taxon>
        <taxon>Hexapoda</taxon>
        <taxon>Insecta</taxon>
        <taxon>Pterygota</taxon>
        <taxon>Neoptera</taxon>
        <taxon>Endopterygota</taxon>
        <taxon>Coleoptera</taxon>
        <taxon>Polyphaga</taxon>
        <taxon>Cucujiformia</taxon>
        <taxon>Chrysomeloidea</taxon>
        <taxon>Chrysomelidae</taxon>
        <taxon>Galerucinae</taxon>
        <taxon>Alticini</taxon>
        <taxon>Phyllotreta</taxon>
    </lineage>
</organism>
<evidence type="ECO:0000256" key="12">
    <source>
        <dbReference type="RuleBase" id="RU000679"/>
    </source>
</evidence>
<evidence type="ECO:0000256" key="1">
    <source>
        <dbReference type="ARBA" id="ARBA00004141"/>
    </source>
</evidence>
<evidence type="ECO:0000256" key="9">
    <source>
        <dbReference type="ARBA" id="ARBA00023136"/>
    </source>
</evidence>
<protein>
    <recommendedName>
        <fullName evidence="16">Sodium channel protein Nach</fullName>
    </recommendedName>
</protein>
<name>A0A9N9TNR4_PHYSR</name>
<evidence type="ECO:0000256" key="2">
    <source>
        <dbReference type="ARBA" id="ARBA00007193"/>
    </source>
</evidence>
<dbReference type="OrthoDB" id="5874059at2759"/>
<dbReference type="AlphaFoldDB" id="A0A9N9TNR4"/>
<comment type="subcellular location">
    <subcellularLocation>
        <location evidence="1">Membrane</location>
        <topology evidence="1">Multi-pass membrane protein</topology>
    </subcellularLocation>
</comment>
<evidence type="ECO:0000256" key="13">
    <source>
        <dbReference type="SAM" id="Phobius"/>
    </source>
</evidence>
<evidence type="ECO:0000256" key="7">
    <source>
        <dbReference type="ARBA" id="ARBA00023053"/>
    </source>
</evidence>
<keyword evidence="3 12" id="KW-0813">Transport</keyword>
<evidence type="ECO:0000256" key="5">
    <source>
        <dbReference type="ARBA" id="ARBA00022692"/>
    </source>
</evidence>
<gene>
    <name evidence="14" type="ORF">PHYEVI_LOCUS8555</name>
</gene>
<feature type="transmembrane region" description="Helical" evidence="13">
    <location>
        <begin position="36"/>
        <end position="57"/>
    </location>
</feature>
<dbReference type="Gene3D" id="2.60.470.10">
    <property type="entry name" value="Acid-sensing ion channels like domains"/>
    <property type="match status" value="1"/>
</dbReference>
<comment type="similarity">
    <text evidence="2 12">Belongs to the amiloride-sensitive sodium channel (TC 1.A.6) family.</text>
</comment>
<keyword evidence="9 13" id="KW-0472">Membrane</keyword>
<dbReference type="GO" id="GO:0015280">
    <property type="term" value="F:ligand-gated sodium channel activity"/>
    <property type="evidence" value="ECO:0007669"/>
    <property type="project" value="TreeGrafter"/>
</dbReference>
<dbReference type="PANTHER" id="PTHR11690:SF175">
    <property type="entry name" value="PICKPOCKET 13-RELATED"/>
    <property type="match status" value="1"/>
</dbReference>
<keyword evidence="5 12" id="KW-0812">Transmembrane</keyword>
<evidence type="ECO:0000256" key="8">
    <source>
        <dbReference type="ARBA" id="ARBA00023065"/>
    </source>
</evidence>